<evidence type="ECO:0000259" key="4">
    <source>
        <dbReference type="Pfam" id="PF00582"/>
    </source>
</evidence>
<dbReference type="KEGG" id="pais:PFX98_19855"/>
<keyword evidence="2" id="KW-0547">Nucleotide-binding</keyword>
<dbReference type="Proteomes" id="UP001177769">
    <property type="component" value="Chromosome"/>
</dbReference>
<organism evidence="5 6">
    <name type="scientific">Paucibacter sediminis</name>
    <dbReference type="NCBI Taxonomy" id="3019553"/>
    <lineage>
        <taxon>Bacteria</taxon>
        <taxon>Pseudomonadati</taxon>
        <taxon>Pseudomonadota</taxon>
        <taxon>Betaproteobacteria</taxon>
        <taxon>Burkholderiales</taxon>
        <taxon>Sphaerotilaceae</taxon>
        <taxon>Roseateles</taxon>
    </lineage>
</organism>
<dbReference type="GO" id="GO:0005524">
    <property type="term" value="F:ATP binding"/>
    <property type="evidence" value="ECO:0007669"/>
    <property type="project" value="UniProtKB-KW"/>
</dbReference>
<dbReference type="PANTHER" id="PTHR46268:SF27">
    <property type="entry name" value="UNIVERSAL STRESS PROTEIN RV2623"/>
    <property type="match status" value="1"/>
</dbReference>
<keyword evidence="3" id="KW-0067">ATP-binding</keyword>
<dbReference type="PRINTS" id="PR01438">
    <property type="entry name" value="UNVRSLSTRESS"/>
</dbReference>
<feature type="domain" description="UspA" evidence="4">
    <location>
        <begin position="3"/>
        <end position="142"/>
    </location>
</feature>
<dbReference type="Pfam" id="PF00582">
    <property type="entry name" value="Usp"/>
    <property type="match status" value="1"/>
</dbReference>
<dbReference type="RefSeq" id="WP_285232214.1">
    <property type="nucleotide sequence ID" value="NZ_CP116346.1"/>
</dbReference>
<sequence>MLKLLIPVDGSEHSQHAIEAVAKLAKAQAQLELILLHVASPPAFYGELTPAGFEELDSAVRANQARVLETAARMAKDCGLNVIASKGVTGMVAPEIVRAASEAGVDQIVMGTRGMGALGGVLLGSVAQRVVHMASMPVLLVK</sequence>
<dbReference type="SUPFAM" id="SSF52402">
    <property type="entry name" value="Adenine nucleotide alpha hydrolases-like"/>
    <property type="match status" value="1"/>
</dbReference>
<comment type="similarity">
    <text evidence="1">Belongs to the universal stress protein A family.</text>
</comment>
<evidence type="ECO:0000313" key="5">
    <source>
        <dbReference type="EMBL" id="WIT11135.1"/>
    </source>
</evidence>
<protein>
    <submittedName>
        <fullName evidence="5">Universal stress protein</fullName>
    </submittedName>
</protein>
<evidence type="ECO:0000256" key="2">
    <source>
        <dbReference type="ARBA" id="ARBA00022741"/>
    </source>
</evidence>
<dbReference type="Gene3D" id="3.40.50.620">
    <property type="entry name" value="HUPs"/>
    <property type="match status" value="1"/>
</dbReference>
<reference evidence="5" key="1">
    <citation type="submission" date="2023-01" db="EMBL/GenBank/DDBJ databases">
        <title>Whole genome sequence of Paucibacter sp. S2-9 isolated from pond sediment.</title>
        <authorList>
            <person name="Jung J.Y."/>
        </authorList>
    </citation>
    <scope>NUCLEOTIDE SEQUENCE</scope>
    <source>
        <strain evidence="5">S2-9</strain>
    </source>
</reference>
<dbReference type="InterPro" id="IPR006016">
    <property type="entry name" value="UspA"/>
</dbReference>
<evidence type="ECO:0000313" key="6">
    <source>
        <dbReference type="Proteomes" id="UP001177769"/>
    </source>
</evidence>
<evidence type="ECO:0000256" key="3">
    <source>
        <dbReference type="ARBA" id="ARBA00022840"/>
    </source>
</evidence>
<dbReference type="PANTHER" id="PTHR46268">
    <property type="entry name" value="STRESS RESPONSE PROTEIN NHAX"/>
    <property type="match status" value="1"/>
</dbReference>
<dbReference type="CDD" id="cd00293">
    <property type="entry name" value="USP-like"/>
    <property type="match status" value="1"/>
</dbReference>
<keyword evidence="6" id="KW-1185">Reference proteome</keyword>
<accession>A0AA95SND6</accession>
<dbReference type="InterPro" id="IPR006015">
    <property type="entry name" value="Universal_stress_UspA"/>
</dbReference>
<name>A0AA95SND6_9BURK</name>
<dbReference type="AlphaFoldDB" id="A0AA95SND6"/>
<proteinExistence type="inferred from homology"/>
<evidence type="ECO:0000256" key="1">
    <source>
        <dbReference type="ARBA" id="ARBA00008791"/>
    </source>
</evidence>
<dbReference type="EMBL" id="CP116346">
    <property type="protein sequence ID" value="WIT11135.1"/>
    <property type="molecule type" value="Genomic_DNA"/>
</dbReference>
<gene>
    <name evidence="5" type="ORF">PFX98_19855</name>
</gene>
<dbReference type="InterPro" id="IPR014729">
    <property type="entry name" value="Rossmann-like_a/b/a_fold"/>
</dbReference>